<feature type="compositionally biased region" description="Basic residues" evidence="1">
    <location>
        <begin position="219"/>
        <end position="230"/>
    </location>
</feature>
<dbReference type="OrthoDB" id="10258888at2759"/>
<feature type="compositionally biased region" description="Polar residues" evidence="1">
    <location>
        <begin position="1728"/>
        <end position="1739"/>
    </location>
</feature>
<sequence length="2172" mass="236232">MHREYEEIESHATMAEFFSETSMSDSALEQRSDRLLLKREGANGGHEMQEGTTVLEKPKKGTKHKPPEKAQVPKGEPEPKSTHKVGGNGRASGKSGEKRKEQTARKESRRISDASREEESDGEPVEIPGDTRARKRKPVVAETSEETNVSERRRRHSKVEERVVRRVSSSESIAESRSEVTETDEDSVTKKTTQDKGRTSKKQSRFNIIADSSPGKPKLSGKKAKKPKKSTSRDSSQEDRDDDHAKAESEVITTEVCEEEEIIERHATESIVEVLETKISGKLCKDLSIDTDGPPKRTKGRIKDETVLHEQRKDGRSKDKQKPKNGRTTSGHGSPDRHESGGSLHSASSVEVFKEAESSEEITSFTKEASSMQRSSELVTSEEIVQKSSREEIVQHTSEISVKGGESTGAPESPPSASVHHQGIKHLQSSRGNHPLKKYPTKQKTSEEIDTASQERYKDTTEEEKQTHSEHEERLSASRIPPLVADAVSDLFSQVKQSTTASTSPYEKSRPMRDAASSPVLGPTTVEIACGSDDAYLMDAGCNPRQYSIEVSEKGNSPGENAYTAEAACSTVAEETKSAACSPAIDKVDASCSPLESVDQPPVQDETCSPISTDIGKPREKVDASCSPILELAEELAETKEAACSPVVTSVPAEKTDTASSPAEITKTADAQSSPIAVSIDQKDSSSSPILKMFQQDEESSPIAVEVEDKETYTSPQEETTLDSSCTPLWSTEMLERAKAAAVEKADTASSPVGVQPTRDEECSPIVADLGGDTRDAACSPIDIGLDERPEKRDLVSAAISPIPSQLSDKATSPPDTATTVHAGVSPFPPTPGVEKGSSPHVAPTRDASCSPFEDQFQASGKLGTAATAEKPATADVCSETSPEEQKPAMKADVADAACSPVAFEFCRLSRSSSGSTEVDIAVRSSSLEEVTKTPTTDIAAIPSLRETGTSTRVGTKEGVVGDSTSALGMSTIVDTGTSPFAPLAQARGTSTEGKAAQLALSDSGTSPLESTTAVKGTNTRDAANSPIETAPAAGRKTLKDVIRLKKPLPLRKTRSWDTMGYGSVDETRPKEFLFPDIRLPSRIDQLIATTPGSTSPGQHGASPDKLSAEDARQLQKLPSIIKTASTPPETAVVTGGSPGGTMDVRELKKPSLQPIGVKRHSLTQSDYDRSPESSVRSSDLTANTLKDSGFSDVEKHVSGGSSAEEEDRSDRQGVFSDSAAHELELQRRKLLSRRKMREGDEDVSPGREDTDGSAVEDDATAGRARERLPAADKRGGPSGDTDVKMNGRREGVKGQRRRRGQPELRPVTESRKPPEDITMAVQESLRKYRVERQLFSELQELKRHQIRSGRTHENVLVKRLVDRFRELVLAPGMRDFAGPYTFRNYERYLYEKECAAYVNESCTRARYSILDIISVKDEPRGSYPKEEHFRLSWIRKRLCYPERIRSGVDSPDSINVALCGLEAMKRLKELRETILSRCTSALVLFRVQAIFALVGLTPLNSNHHHHHHLSGSHTHAFAYACTQKSDDYEDSGAVSDGPLECVSRAYGLGRAADDYAAEAETGADAVKAGEHSGPQGGMAVDAAERRSREAEALEPMASQSSRSGPPLQPVGRKNLLPAILPSPLTSVFTVVRGAPPLPAARTGYGHVRSRVFPQQPSQKVQLTESDRSPRKTPPAPVRAKKEAATNTTEVASNQASRLRLERIRKQREEEDRLRKIRAEKASKVATEVTSRSHGSVQNLRRISEEESLERAAATDGALSEQESEHAMKRKQHSTSLTREAMRRTKGDAQAEKSPAKEPRKPVAARASDGSKKPATSGRQPARLHESPQATADTNKPVFPYLKKREGRLSVSRAEESRDSRVSVVTKSRDADQQERMTASHSTSRRPAASPEPLETMAGKRPAEPTTPRRPFSKARETTAPTPKQSSALLPFWVPHDPTRTEAGKALQEKHHRSKVRESLGEQQAVRFKDWIKARQQSSATSVERASIAAADAATEALAREVRLREGDSSETDSGHEGDGILPDDQKVKEVLLEKVSRSLKKNVLPQDVVTMRLKPSPPAAVDDQIEAITRTVRMSEFLEAARRDIVVNCVQLRPDNVSEGSASPEGVPSPAASSGGGGSVSDGAAVEDDDGVLEFEIRHGREKNVFWLPTSKIRDNKKWQVTFIVARADQE</sequence>
<feature type="region of interest" description="Disordered" evidence="1">
    <location>
        <begin position="799"/>
        <end position="887"/>
    </location>
</feature>
<dbReference type="Proteomes" id="UP000821853">
    <property type="component" value="Chromosome 5"/>
</dbReference>
<feature type="compositionally biased region" description="Basic and acidic residues" evidence="1">
    <location>
        <begin position="1937"/>
        <end position="1949"/>
    </location>
</feature>
<feature type="compositionally biased region" description="Polar residues" evidence="1">
    <location>
        <begin position="803"/>
        <end position="820"/>
    </location>
</feature>
<feature type="compositionally biased region" description="Basic and acidic residues" evidence="1">
    <location>
        <begin position="95"/>
        <end position="117"/>
    </location>
</feature>
<feature type="compositionally biased region" description="Polar residues" evidence="1">
    <location>
        <begin position="658"/>
        <end position="676"/>
    </location>
</feature>
<feature type="compositionally biased region" description="Polar residues" evidence="1">
    <location>
        <begin position="1685"/>
        <end position="1697"/>
    </location>
</feature>
<evidence type="ECO:0000313" key="3">
    <source>
        <dbReference type="Proteomes" id="UP000821853"/>
    </source>
</evidence>
<feature type="compositionally biased region" description="Basic and acidic residues" evidence="1">
    <location>
        <begin position="1"/>
        <end position="10"/>
    </location>
</feature>
<name>A0A9J6GBE4_HAELO</name>
<feature type="region of interest" description="Disordered" evidence="1">
    <location>
        <begin position="1563"/>
        <end position="1611"/>
    </location>
</feature>
<feature type="region of interest" description="Disordered" evidence="1">
    <location>
        <begin position="2002"/>
        <end position="2025"/>
    </location>
</feature>
<feature type="region of interest" description="Disordered" evidence="1">
    <location>
        <begin position="743"/>
        <end position="775"/>
    </location>
</feature>
<feature type="compositionally biased region" description="Basic and acidic residues" evidence="1">
    <location>
        <begin position="301"/>
        <end position="322"/>
    </location>
</feature>
<feature type="compositionally biased region" description="Basic and acidic residues" evidence="1">
    <location>
        <begin position="1780"/>
        <end position="1801"/>
    </location>
</feature>
<feature type="compositionally biased region" description="Basic and acidic residues" evidence="1">
    <location>
        <begin position="1301"/>
        <end position="1316"/>
    </location>
</feature>
<feature type="region of interest" description="Disordered" evidence="1">
    <location>
        <begin position="653"/>
        <end position="687"/>
    </location>
</feature>
<feature type="compositionally biased region" description="Polar residues" evidence="1">
    <location>
        <begin position="1088"/>
        <end position="1098"/>
    </location>
</feature>
<feature type="compositionally biased region" description="Basic and acidic residues" evidence="1">
    <location>
        <begin position="1843"/>
        <end position="1875"/>
    </location>
</feature>
<feature type="region of interest" description="Disordered" evidence="1">
    <location>
        <begin position="1650"/>
        <end position="1698"/>
    </location>
</feature>
<feature type="compositionally biased region" description="Low complexity" evidence="1">
    <location>
        <begin position="2099"/>
        <end position="2114"/>
    </location>
</feature>
<keyword evidence="3" id="KW-1185">Reference proteome</keyword>
<organism evidence="2 3">
    <name type="scientific">Haemaphysalis longicornis</name>
    <name type="common">Bush tick</name>
    <dbReference type="NCBI Taxonomy" id="44386"/>
    <lineage>
        <taxon>Eukaryota</taxon>
        <taxon>Metazoa</taxon>
        <taxon>Ecdysozoa</taxon>
        <taxon>Arthropoda</taxon>
        <taxon>Chelicerata</taxon>
        <taxon>Arachnida</taxon>
        <taxon>Acari</taxon>
        <taxon>Parasitiformes</taxon>
        <taxon>Ixodida</taxon>
        <taxon>Ixodoidea</taxon>
        <taxon>Ixodidae</taxon>
        <taxon>Haemaphysalinae</taxon>
        <taxon>Haemaphysalis</taxon>
    </lineage>
</organism>
<gene>
    <name evidence="2" type="ORF">HPB48_020829</name>
</gene>
<comment type="caution">
    <text evidence="2">The sequence shown here is derived from an EMBL/GenBank/DDBJ whole genome shotgun (WGS) entry which is preliminary data.</text>
</comment>
<feature type="compositionally biased region" description="Basic and acidic residues" evidence="1">
    <location>
        <begin position="453"/>
        <end position="476"/>
    </location>
</feature>
<feature type="compositionally biased region" description="Basic and acidic residues" evidence="1">
    <location>
        <begin position="1583"/>
        <end position="1592"/>
    </location>
</feature>
<feature type="compositionally biased region" description="Polar residues" evidence="1">
    <location>
        <begin position="495"/>
        <end position="506"/>
    </location>
</feature>
<reference evidence="2 3" key="1">
    <citation type="journal article" date="2020" name="Cell">
        <title>Large-Scale Comparative Analyses of Tick Genomes Elucidate Their Genetic Diversity and Vector Capacities.</title>
        <authorList>
            <consortium name="Tick Genome and Microbiome Consortium (TIGMIC)"/>
            <person name="Jia N."/>
            <person name="Wang J."/>
            <person name="Shi W."/>
            <person name="Du L."/>
            <person name="Sun Y."/>
            <person name="Zhan W."/>
            <person name="Jiang J.F."/>
            <person name="Wang Q."/>
            <person name="Zhang B."/>
            <person name="Ji P."/>
            <person name="Bell-Sakyi L."/>
            <person name="Cui X.M."/>
            <person name="Yuan T.T."/>
            <person name="Jiang B.G."/>
            <person name="Yang W.F."/>
            <person name="Lam T.T."/>
            <person name="Chang Q.C."/>
            <person name="Ding S.J."/>
            <person name="Wang X.J."/>
            <person name="Zhu J.G."/>
            <person name="Ruan X.D."/>
            <person name="Zhao L."/>
            <person name="Wei J.T."/>
            <person name="Ye R.Z."/>
            <person name="Que T.C."/>
            <person name="Du C.H."/>
            <person name="Zhou Y.H."/>
            <person name="Cheng J.X."/>
            <person name="Dai P.F."/>
            <person name="Guo W.B."/>
            <person name="Han X.H."/>
            <person name="Huang E.J."/>
            <person name="Li L.F."/>
            <person name="Wei W."/>
            <person name="Gao Y.C."/>
            <person name="Liu J.Z."/>
            <person name="Shao H.Z."/>
            <person name="Wang X."/>
            <person name="Wang C.C."/>
            <person name="Yang T.C."/>
            <person name="Huo Q.B."/>
            <person name="Li W."/>
            <person name="Chen H.Y."/>
            <person name="Chen S.E."/>
            <person name="Zhou L.G."/>
            <person name="Ni X.B."/>
            <person name="Tian J.H."/>
            <person name="Sheng Y."/>
            <person name="Liu T."/>
            <person name="Pan Y.S."/>
            <person name="Xia L.Y."/>
            <person name="Li J."/>
            <person name="Zhao F."/>
            <person name="Cao W.C."/>
        </authorList>
    </citation>
    <scope>NUCLEOTIDE SEQUENCE [LARGE SCALE GENOMIC DNA]</scope>
    <source>
        <strain evidence="2">HaeL-2018</strain>
    </source>
</reference>
<feature type="compositionally biased region" description="Polar residues" evidence="1">
    <location>
        <begin position="1653"/>
        <end position="1664"/>
    </location>
</feature>
<feature type="region of interest" description="Disordered" evidence="1">
    <location>
        <begin position="2098"/>
        <end position="2126"/>
    </location>
</feature>
<evidence type="ECO:0000256" key="1">
    <source>
        <dbReference type="SAM" id="MobiDB-lite"/>
    </source>
</evidence>
<proteinExistence type="predicted"/>
<feature type="compositionally biased region" description="Basic and acidic residues" evidence="1">
    <location>
        <begin position="1264"/>
        <end position="1294"/>
    </location>
</feature>
<evidence type="ECO:0000313" key="2">
    <source>
        <dbReference type="EMBL" id="KAH9375702.1"/>
    </source>
</evidence>
<feature type="compositionally biased region" description="Basic and acidic residues" evidence="1">
    <location>
        <begin position="28"/>
        <end position="41"/>
    </location>
</feature>
<feature type="region of interest" description="Disordered" evidence="1">
    <location>
        <begin position="596"/>
        <end position="620"/>
    </location>
</feature>
<feature type="compositionally biased region" description="Polar residues" evidence="1">
    <location>
        <begin position="1919"/>
        <end position="1928"/>
    </location>
</feature>
<feature type="compositionally biased region" description="Polar residues" evidence="1">
    <location>
        <begin position="361"/>
        <end position="379"/>
    </location>
</feature>
<feature type="region of interest" description="Disordered" evidence="1">
    <location>
        <begin position="1088"/>
        <end position="1316"/>
    </location>
</feature>
<feature type="compositionally biased region" description="Polar residues" evidence="1">
    <location>
        <begin position="1173"/>
        <end position="1187"/>
    </location>
</feature>
<feature type="region of interest" description="Disordered" evidence="1">
    <location>
        <begin position="283"/>
        <end position="482"/>
    </location>
</feature>
<protein>
    <submittedName>
        <fullName evidence="2">Uncharacterized protein</fullName>
    </submittedName>
</protein>
<feature type="region of interest" description="Disordered" evidence="1">
    <location>
        <begin position="1722"/>
        <end position="1961"/>
    </location>
</feature>
<feature type="compositionally biased region" description="Basic and acidic residues" evidence="1">
    <location>
        <begin position="231"/>
        <end position="249"/>
    </location>
</feature>
<feature type="region of interest" description="Disordered" evidence="1">
    <location>
        <begin position="1"/>
        <end position="271"/>
    </location>
</feature>
<dbReference type="EMBL" id="JABSTR010000007">
    <property type="protein sequence ID" value="KAH9375702.1"/>
    <property type="molecule type" value="Genomic_DNA"/>
</dbReference>
<feature type="compositionally biased region" description="Basic and acidic residues" evidence="1">
    <location>
        <begin position="187"/>
        <end position="198"/>
    </location>
</feature>
<dbReference type="VEuPathDB" id="VectorBase:HLOH_043058"/>
<accession>A0A9J6GBE4</accession>
<feature type="compositionally biased region" description="Basic and acidic residues" evidence="1">
    <location>
        <begin position="384"/>
        <end position="394"/>
    </location>
</feature>
<feature type="region of interest" description="Disordered" evidence="1">
    <location>
        <begin position="495"/>
        <end position="520"/>
    </location>
</feature>